<evidence type="ECO:0000256" key="1">
    <source>
        <dbReference type="SAM" id="MobiDB-lite"/>
    </source>
</evidence>
<name>A0ABW6LTD9_9ACTN</name>
<dbReference type="EMBL" id="JBIAHM010000001">
    <property type="protein sequence ID" value="MFE9597176.1"/>
    <property type="molecule type" value="Genomic_DNA"/>
</dbReference>
<sequence length="291" mass="32061">MSNEPAFGPYDFGPYDFEPTDAGSKDTEQGFWPGDLTADELDFRLDDFEPADTASERAEEAFWPGDLTVLAKHHTTPHGSHSFVVAHDRSMTWGVPGEPQVAAIVVARDLSLNTFTFESSYHATLAFAQNWLIERGCPPESITQVGGDFMQPADDLCVRIEQQIRESGARYEVLASQTSDFDPCETWTLTRDSSAAQAPIRVFLEEGDTDAHTYTMREGAFADEDAARHWLDDRTSPLPQPPEYRDEAAALRAGVALTRSAGVSALPKTGLDAHHVPPTETARQQGSRRSM</sequence>
<dbReference type="Proteomes" id="UP001601303">
    <property type="component" value="Unassembled WGS sequence"/>
</dbReference>
<evidence type="ECO:0000313" key="2">
    <source>
        <dbReference type="EMBL" id="MFE9597176.1"/>
    </source>
</evidence>
<protein>
    <submittedName>
        <fullName evidence="2">Glycosyl hydrolase</fullName>
    </submittedName>
</protein>
<proteinExistence type="predicted"/>
<feature type="region of interest" description="Disordered" evidence="1">
    <location>
        <begin position="1"/>
        <end position="31"/>
    </location>
</feature>
<keyword evidence="3" id="KW-1185">Reference proteome</keyword>
<accession>A0ABW6LTD9</accession>
<dbReference type="GO" id="GO:0016787">
    <property type="term" value="F:hydrolase activity"/>
    <property type="evidence" value="ECO:0007669"/>
    <property type="project" value="UniProtKB-KW"/>
</dbReference>
<feature type="region of interest" description="Disordered" evidence="1">
    <location>
        <begin position="267"/>
        <end position="291"/>
    </location>
</feature>
<evidence type="ECO:0000313" key="3">
    <source>
        <dbReference type="Proteomes" id="UP001601303"/>
    </source>
</evidence>
<organism evidence="2 3">
    <name type="scientific">Streptomyces hokutonensis</name>
    <dbReference type="NCBI Taxonomy" id="1306990"/>
    <lineage>
        <taxon>Bacteria</taxon>
        <taxon>Bacillati</taxon>
        <taxon>Actinomycetota</taxon>
        <taxon>Actinomycetes</taxon>
        <taxon>Kitasatosporales</taxon>
        <taxon>Streptomycetaceae</taxon>
        <taxon>Streptomyces</taxon>
    </lineage>
</organism>
<comment type="caution">
    <text evidence="2">The sequence shown here is derived from an EMBL/GenBank/DDBJ whole genome shotgun (WGS) entry which is preliminary data.</text>
</comment>
<reference evidence="2 3" key="1">
    <citation type="submission" date="2024-10" db="EMBL/GenBank/DDBJ databases">
        <title>The Natural Products Discovery Center: Release of the First 8490 Sequenced Strains for Exploring Actinobacteria Biosynthetic Diversity.</title>
        <authorList>
            <person name="Kalkreuter E."/>
            <person name="Kautsar S.A."/>
            <person name="Yang D."/>
            <person name="Bader C.D."/>
            <person name="Teijaro C.N."/>
            <person name="Fluegel L."/>
            <person name="Davis C.M."/>
            <person name="Simpson J.R."/>
            <person name="Lauterbach L."/>
            <person name="Steele A.D."/>
            <person name="Gui C."/>
            <person name="Meng S."/>
            <person name="Li G."/>
            <person name="Viehrig K."/>
            <person name="Ye F."/>
            <person name="Su P."/>
            <person name="Kiefer A.F."/>
            <person name="Nichols A."/>
            <person name="Cepeda A.J."/>
            <person name="Yan W."/>
            <person name="Fan B."/>
            <person name="Jiang Y."/>
            <person name="Adhikari A."/>
            <person name="Zheng C.-J."/>
            <person name="Schuster L."/>
            <person name="Cowan T.M."/>
            <person name="Smanski M.J."/>
            <person name="Chevrette M.G."/>
            <person name="De Carvalho L.P.S."/>
            <person name="Shen B."/>
        </authorList>
    </citation>
    <scope>NUCLEOTIDE SEQUENCE [LARGE SCALE GENOMIC DNA]</scope>
    <source>
        <strain evidence="2 3">NPDC006488</strain>
    </source>
</reference>
<gene>
    <name evidence="2" type="ORF">ACFYNQ_01190</name>
</gene>
<feature type="compositionally biased region" description="Polar residues" evidence="1">
    <location>
        <begin position="281"/>
        <end position="291"/>
    </location>
</feature>
<dbReference type="RefSeq" id="WP_388101621.1">
    <property type="nucleotide sequence ID" value="NZ_JBIAHM010000001.1"/>
</dbReference>
<keyword evidence="2" id="KW-0378">Hydrolase</keyword>